<dbReference type="EMBL" id="LAZR01006326">
    <property type="protein sequence ID" value="KKM92987.1"/>
    <property type="molecule type" value="Genomic_DNA"/>
</dbReference>
<organism evidence="1">
    <name type="scientific">marine sediment metagenome</name>
    <dbReference type="NCBI Taxonomy" id="412755"/>
    <lineage>
        <taxon>unclassified sequences</taxon>
        <taxon>metagenomes</taxon>
        <taxon>ecological metagenomes</taxon>
    </lineage>
</organism>
<evidence type="ECO:0000313" key="1">
    <source>
        <dbReference type="EMBL" id="KKM92987.1"/>
    </source>
</evidence>
<proteinExistence type="predicted"/>
<gene>
    <name evidence="1" type="ORF">LCGC14_1212870</name>
</gene>
<comment type="caution">
    <text evidence="1">The sequence shown here is derived from an EMBL/GenBank/DDBJ whole genome shotgun (WGS) entry which is preliminary data.</text>
</comment>
<sequence>MAWGRPKYNAAIRLCDIQTAIENIPFRTPVMNDIEKFITDVQFQAAIKWRNELLKKDPDAGRYLDPLNRETFSPEACSKDRSYYEHGQYYSDELLNTLNMDKPTLEYGSPDYRKIKDAGGVSKWEKGDGVIRSMESDFHWLLNDSRYSYEAYCRELDCRDDVCNNMVGGLKTLNDSFVEESKEKGWEERVPADEWLMKKFDKWKAEKAWDLTPGELKEMEHPYKHLEK</sequence>
<name>A0A0F9PI55_9ZZZZ</name>
<dbReference type="AlphaFoldDB" id="A0A0F9PI55"/>
<protein>
    <submittedName>
        <fullName evidence="1">Uncharacterized protein</fullName>
    </submittedName>
</protein>
<accession>A0A0F9PI55</accession>
<reference evidence="1" key="1">
    <citation type="journal article" date="2015" name="Nature">
        <title>Complex archaea that bridge the gap between prokaryotes and eukaryotes.</title>
        <authorList>
            <person name="Spang A."/>
            <person name="Saw J.H."/>
            <person name="Jorgensen S.L."/>
            <person name="Zaremba-Niedzwiedzka K."/>
            <person name="Martijn J."/>
            <person name="Lind A.E."/>
            <person name="van Eijk R."/>
            <person name="Schleper C."/>
            <person name="Guy L."/>
            <person name="Ettema T.J."/>
        </authorList>
    </citation>
    <scope>NUCLEOTIDE SEQUENCE</scope>
</reference>